<accession>A0A6P1D0J0</accession>
<dbReference type="Proteomes" id="UP000468928">
    <property type="component" value="Unassembled WGS sequence"/>
</dbReference>
<evidence type="ECO:0000313" key="4">
    <source>
        <dbReference type="Proteomes" id="UP000470876"/>
    </source>
</evidence>
<proteinExistence type="predicted"/>
<protein>
    <submittedName>
        <fullName evidence="1">Uncharacterized protein</fullName>
    </submittedName>
</protein>
<comment type="caution">
    <text evidence="1">The sequence shown here is derived from an EMBL/GenBank/DDBJ whole genome shotgun (WGS) entry which is preliminary data.</text>
</comment>
<dbReference type="RefSeq" id="WP_163822756.1">
    <property type="nucleotide sequence ID" value="NZ_JAAGUX010000013.1"/>
</dbReference>
<dbReference type="AlphaFoldDB" id="A0A6P1D0J0"/>
<dbReference type="Proteomes" id="UP000470876">
    <property type="component" value="Unassembled WGS sequence"/>
</dbReference>
<organism evidence="1 3">
    <name type="scientific">Nocardia cyriacigeorgica</name>
    <dbReference type="NCBI Taxonomy" id="135487"/>
    <lineage>
        <taxon>Bacteria</taxon>
        <taxon>Bacillati</taxon>
        <taxon>Actinomycetota</taxon>
        <taxon>Actinomycetes</taxon>
        <taxon>Mycobacteriales</taxon>
        <taxon>Nocardiaceae</taxon>
        <taxon>Nocardia</taxon>
    </lineage>
</organism>
<evidence type="ECO:0000313" key="3">
    <source>
        <dbReference type="Proteomes" id="UP000468928"/>
    </source>
</evidence>
<reference evidence="3 4" key="1">
    <citation type="submission" date="2020-01" db="EMBL/GenBank/DDBJ databases">
        <title>Genetics and antimicrobial susceptibilities of Nocardia species isolated from the soil; a comparison with species isolated from humans.</title>
        <authorList>
            <person name="Carrasco G."/>
            <person name="Monzon S."/>
            <person name="Sansegundo M."/>
            <person name="Garcia E."/>
            <person name="Garrido N."/>
            <person name="Medina M.J."/>
            <person name="Villalon P."/>
            <person name="Ramirez-Arocha A.C."/>
            <person name="Jimenez P."/>
            <person name="Cuesta I."/>
            <person name="Valdezate S."/>
        </authorList>
    </citation>
    <scope>NUCLEOTIDE SEQUENCE [LARGE SCALE GENOMIC DNA]</scope>
    <source>
        <strain evidence="1 3">CNM20110639</strain>
        <strain evidence="2 4">CNM20110649</strain>
    </source>
</reference>
<sequence length="51" mass="5770">MSAVTVAVILSFVCCALAIRMIGMRQERQRSRVVRVHPYRASATTRAMMDE</sequence>
<evidence type="ECO:0000313" key="1">
    <source>
        <dbReference type="EMBL" id="NEW43114.1"/>
    </source>
</evidence>
<dbReference type="EMBL" id="JAAGUX010000013">
    <property type="protein sequence ID" value="NEW56031.1"/>
    <property type="molecule type" value="Genomic_DNA"/>
</dbReference>
<name>A0A6P1D0J0_9NOCA</name>
<dbReference type="EMBL" id="JAAGUZ010000003">
    <property type="protein sequence ID" value="NEW43114.1"/>
    <property type="molecule type" value="Genomic_DNA"/>
</dbReference>
<keyword evidence="4" id="KW-1185">Reference proteome</keyword>
<evidence type="ECO:0000313" key="2">
    <source>
        <dbReference type="EMBL" id="NEW56031.1"/>
    </source>
</evidence>
<gene>
    <name evidence="1" type="ORF">GV789_01365</name>
    <name evidence="2" type="ORF">GV794_10250</name>
</gene>